<comment type="caution">
    <text evidence="1">The sequence shown here is derived from an EMBL/GenBank/DDBJ whole genome shotgun (WGS) entry which is preliminary data.</text>
</comment>
<dbReference type="AlphaFoldDB" id="A0AAD7DKM7"/>
<organism evidence="1 2">
    <name type="scientific">Mycena rosella</name>
    <name type="common">Pink bonnet</name>
    <name type="synonym">Agaricus rosellus</name>
    <dbReference type="NCBI Taxonomy" id="1033263"/>
    <lineage>
        <taxon>Eukaryota</taxon>
        <taxon>Fungi</taxon>
        <taxon>Dikarya</taxon>
        <taxon>Basidiomycota</taxon>
        <taxon>Agaricomycotina</taxon>
        <taxon>Agaricomycetes</taxon>
        <taxon>Agaricomycetidae</taxon>
        <taxon>Agaricales</taxon>
        <taxon>Marasmiineae</taxon>
        <taxon>Mycenaceae</taxon>
        <taxon>Mycena</taxon>
    </lineage>
</organism>
<accession>A0AAD7DKM7</accession>
<proteinExistence type="predicted"/>
<dbReference type="EMBL" id="JARKIE010000048">
    <property type="protein sequence ID" value="KAJ7693070.1"/>
    <property type="molecule type" value="Genomic_DNA"/>
</dbReference>
<reference evidence="1" key="1">
    <citation type="submission" date="2023-03" db="EMBL/GenBank/DDBJ databases">
        <title>Massive genome expansion in bonnet fungi (Mycena s.s.) driven by repeated elements and novel gene families across ecological guilds.</title>
        <authorList>
            <consortium name="Lawrence Berkeley National Laboratory"/>
            <person name="Harder C.B."/>
            <person name="Miyauchi S."/>
            <person name="Viragh M."/>
            <person name="Kuo A."/>
            <person name="Thoen E."/>
            <person name="Andreopoulos B."/>
            <person name="Lu D."/>
            <person name="Skrede I."/>
            <person name="Drula E."/>
            <person name="Henrissat B."/>
            <person name="Morin E."/>
            <person name="Kohler A."/>
            <person name="Barry K."/>
            <person name="LaButti K."/>
            <person name="Morin E."/>
            <person name="Salamov A."/>
            <person name="Lipzen A."/>
            <person name="Mereny Z."/>
            <person name="Hegedus B."/>
            <person name="Baldrian P."/>
            <person name="Stursova M."/>
            <person name="Weitz H."/>
            <person name="Taylor A."/>
            <person name="Grigoriev I.V."/>
            <person name="Nagy L.G."/>
            <person name="Martin F."/>
            <person name="Kauserud H."/>
        </authorList>
    </citation>
    <scope>NUCLEOTIDE SEQUENCE</scope>
    <source>
        <strain evidence="1">CBHHK067</strain>
    </source>
</reference>
<dbReference type="Proteomes" id="UP001221757">
    <property type="component" value="Unassembled WGS sequence"/>
</dbReference>
<sequence length="134" mass="15046">MVQRFPVNQRDPPALHKPLVKCLNKYGISFATVNPSQEVLRMMPLWHHPGEDNARRQENNGKHANCLRGKHDALTVGAGLDIAQRLTNPLHSNRATRVCDDCDADRTLRGCADPHACAKKAASRLRQLQVQWIP</sequence>
<feature type="non-terminal residue" evidence="1">
    <location>
        <position position="134"/>
    </location>
</feature>
<protein>
    <submittedName>
        <fullName evidence="1">Uncharacterized protein</fullName>
    </submittedName>
</protein>
<evidence type="ECO:0000313" key="2">
    <source>
        <dbReference type="Proteomes" id="UP001221757"/>
    </source>
</evidence>
<name>A0AAD7DKM7_MYCRO</name>
<gene>
    <name evidence="1" type="ORF">B0H17DRAFT_933441</name>
</gene>
<evidence type="ECO:0000313" key="1">
    <source>
        <dbReference type="EMBL" id="KAJ7693070.1"/>
    </source>
</evidence>
<keyword evidence="2" id="KW-1185">Reference proteome</keyword>